<evidence type="ECO:0000256" key="1">
    <source>
        <dbReference type="SAM" id="MobiDB-lite"/>
    </source>
</evidence>
<comment type="caution">
    <text evidence="2">The sequence shown here is derived from an EMBL/GenBank/DDBJ whole genome shotgun (WGS) entry which is preliminary data.</text>
</comment>
<evidence type="ECO:0000313" key="2">
    <source>
        <dbReference type="EMBL" id="KAL0303452.1"/>
    </source>
</evidence>
<protein>
    <submittedName>
        <fullName evidence="2">Uncharacterized protein</fullName>
    </submittedName>
</protein>
<organism evidence="2">
    <name type="scientific">Sesamum radiatum</name>
    <name type="common">Black benniseed</name>
    <dbReference type="NCBI Taxonomy" id="300843"/>
    <lineage>
        <taxon>Eukaryota</taxon>
        <taxon>Viridiplantae</taxon>
        <taxon>Streptophyta</taxon>
        <taxon>Embryophyta</taxon>
        <taxon>Tracheophyta</taxon>
        <taxon>Spermatophyta</taxon>
        <taxon>Magnoliopsida</taxon>
        <taxon>eudicotyledons</taxon>
        <taxon>Gunneridae</taxon>
        <taxon>Pentapetalae</taxon>
        <taxon>asterids</taxon>
        <taxon>lamiids</taxon>
        <taxon>Lamiales</taxon>
        <taxon>Pedaliaceae</taxon>
        <taxon>Sesamum</taxon>
    </lineage>
</organism>
<reference evidence="2" key="2">
    <citation type="journal article" date="2024" name="Plant">
        <title>Genomic evolution and insights into agronomic trait innovations of Sesamum species.</title>
        <authorList>
            <person name="Miao H."/>
            <person name="Wang L."/>
            <person name="Qu L."/>
            <person name="Liu H."/>
            <person name="Sun Y."/>
            <person name="Le M."/>
            <person name="Wang Q."/>
            <person name="Wei S."/>
            <person name="Zheng Y."/>
            <person name="Lin W."/>
            <person name="Duan Y."/>
            <person name="Cao H."/>
            <person name="Xiong S."/>
            <person name="Wang X."/>
            <person name="Wei L."/>
            <person name="Li C."/>
            <person name="Ma Q."/>
            <person name="Ju M."/>
            <person name="Zhao R."/>
            <person name="Li G."/>
            <person name="Mu C."/>
            <person name="Tian Q."/>
            <person name="Mei H."/>
            <person name="Zhang T."/>
            <person name="Gao T."/>
            <person name="Zhang H."/>
        </authorList>
    </citation>
    <scope>NUCLEOTIDE SEQUENCE</scope>
    <source>
        <strain evidence="2">G02</strain>
    </source>
</reference>
<accession>A0AAW2K9D5</accession>
<gene>
    <name evidence="2" type="ORF">Sradi_6213300</name>
</gene>
<sequence>MGLPHGIQNPNRYVPVPFDFGKPCHLPVELEHRAFWAIKQLNTTMDETGCLRKLQLQELEEIRNDAYENSRIYKEKTKIFHDNAISRKVFVVGQKVLLFHSKLKLFSVEIKSPITQKSVIHRPSPSLRRPGRASTPLRSPTPPHAAPSQPRRPPPRCPVASPTPPRAAAPPGSGSRTAPCPVAAGNVRRAHHRPAATAQPLRSQSRHAAQASRCD</sequence>
<name>A0AAW2K9D5_SESRA</name>
<feature type="compositionally biased region" description="Pro residues" evidence="1">
    <location>
        <begin position="139"/>
        <end position="168"/>
    </location>
</feature>
<feature type="region of interest" description="Disordered" evidence="1">
    <location>
        <begin position="119"/>
        <end position="215"/>
    </location>
</feature>
<dbReference type="AlphaFoldDB" id="A0AAW2K9D5"/>
<reference evidence="2" key="1">
    <citation type="submission" date="2020-06" db="EMBL/GenBank/DDBJ databases">
        <authorList>
            <person name="Li T."/>
            <person name="Hu X."/>
            <person name="Zhang T."/>
            <person name="Song X."/>
            <person name="Zhang H."/>
            <person name="Dai N."/>
            <person name="Sheng W."/>
            <person name="Hou X."/>
            <person name="Wei L."/>
        </authorList>
    </citation>
    <scope>NUCLEOTIDE SEQUENCE</scope>
    <source>
        <strain evidence="2">G02</strain>
        <tissue evidence="2">Leaf</tissue>
    </source>
</reference>
<dbReference type="EMBL" id="JACGWJ010000029">
    <property type="protein sequence ID" value="KAL0303452.1"/>
    <property type="molecule type" value="Genomic_DNA"/>
</dbReference>
<proteinExistence type="predicted"/>